<feature type="region of interest" description="Disordered" evidence="5">
    <location>
        <begin position="374"/>
        <end position="448"/>
    </location>
</feature>
<dbReference type="CDD" id="cd12087">
    <property type="entry name" value="TM_EGFR-like"/>
    <property type="match status" value="1"/>
</dbReference>
<evidence type="ECO:0000256" key="3">
    <source>
        <dbReference type="ARBA" id="ARBA00022989"/>
    </source>
</evidence>
<reference evidence="7" key="2">
    <citation type="journal article" date="2020" name="Nat. Commun.">
        <title>Large-scale genome sequencing of mycorrhizal fungi provides insights into the early evolution of symbiotic traits.</title>
        <authorList>
            <person name="Miyauchi S."/>
            <person name="Kiss E."/>
            <person name="Kuo A."/>
            <person name="Drula E."/>
            <person name="Kohler A."/>
            <person name="Sanchez-Garcia M."/>
            <person name="Morin E."/>
            <person name="Andreopoulos B."/>
            <person name="Barry K.W."/>
            <person name="Bonito G."/>
            <person name="Buee M."/>
            <person name="Carver A."/>
            <person name="Chen C."/>
            <person name="Cichocki N."/>
            <person name="Clum A."/>
            <person name="Culley D."/>
            <person name="Crous P.W."/>
            <person name="Fauchery L."/>
            <person name="Girlanda M."/>
            <person name="Hayes R.D."/>
            <person name="Keri Z."/>
            <person name="LaButti K."/>
            <person name="Lipzen A."/>
            <person name="Lombard V."/>
            <person name="Magnuson J."/>
            <person name="Maillard F."/>
            <person name="Murat C."/>
            <person name="Nolan M."/>
            <person name="Ohm R.A."/>
            <person name="Pangilinan J."/>
            <person name="Pereira M.F."/>
            <person name="Perotto S."/>
            <person name="Peter M."/>
            <person name="Pfister S."/>
            <person name="Riley R."/>
            <person name="Sitrit Y."/>
            <person name="Stielow J.B."/>
            <person name="Szollosi G."/>
            <person name="Zifcakova L."/>
            <person name="Stursova M."/>
            <person name="Spatafora J.W."/>
            <person name="Tedersoo L."/>
            <person name="Vaario L.M."/>
            <person name="Yamada A."/>
            <person name="Yan M."/>
            <person name="Wang P."/>
            <person name="Xu J."/>
            <person name="Bruns T."/>
            <person name="Baldrian P."/>
            <person name="Vilgalys R."/>
            <person name="Dunand C."/>
            <person name="Henrissat B."/>
            <person name="Grigoriev I.V."/>
            <person name="Hibbett D."/>
            <person name="Nagy L.G."/>
            <person name="Martin F.M."/>
        </authorList>
    </citation>
    <scope>NUCLEOTIDE SEQUENCE</scope>
    <source>
        <strain evidence="7">BED1</strain>
    </source>
</reference>
<evidence type="ECO:0000313" key="8">
    <source>
        <dbReference type="Proteomes" id="UP001194468"/>
    </source>
</evidence>
<feature type="compositionally biased region" description="Polar residues" evidence="5">
    <location>
        <begin position="312"/>
        <end position="329"/>
    </location>
</feature>
<dbReference type="EMBL" id="WHUW01000003">
    <property type="protein sequence ID" value="KAF8448797.1"/>
    <property type="molecule type" value="Genomic_DNA"/>
</dbReference>
<protein>
    <submittedName>
        <fullName evidence="7">Uncharacterized protein</fullName>
    </submittedName>
</protein>
<evidence type="ECO:0000256" key="2">
    <source>
        <dbReference type="ARBA" id="ARBA00022692"/>
    </source>
</evidence>
<feature type="region of interest" description="Disordered" evidence="5">
    <location>
        <begin position="252"/>
        <end position="350"/>
    </location>
</feature>
<feature type="region of interest" description="Disordered" evidence="5">
    <location>
        <begin position="13"/>
        <end position="139"/>
    </location>
</feature>
<comment type="caution">
    <text evidence="7">The sequence shown here is derived from an EMBL/GenBank/DDBJ whole genome shotgun (WGS) entry which is preliminary data.</text>
</comment>
<evidence type="ECO:0000256" key="1">
    <source>
        <dbReference type="ARBA" id="ARBA00004167"/>
    </source>
</evidence>
<keyword evidence="3 6" id="KW-1133">Transmembrane helix</keyword>
<evidence type="ECO:0000313" key="7">
    <source>
        <dbReference type="EMBL" id="KAF8448797.1"/>
    </source>
</evidence>
<keyword evidence="2 6" id="KW-0812">Transmembrane</keyword>
<sequence>MCAHRDFLYKRAHLAVRATPSASSLGGSLGDKIPDTQAAPSSAADSKTVGPVDPLTSAPSKTTDTPTPSSSPATSSSSTPATSSTLSSSSALVSASSSTLPSSSDTPTTHSTSVSTPFTVASSTPVNAPPVRTTQASPSIMLTPTTSALSPSATPSAVSASGPKTSTIVGGVAGTLIAIAALGLLLMWCMRRQRSRDIDDFDAQAFKRQSAILVDDPPAPQRSYNPRPPTMIEQHNASPALAAQGAYSGQNFYGNYSEHSQQPPYAPEMNQLAGSPPPQAYGAPSMGYAGYNDPQQRIVRQPSHMGRPAYDPTQQLARQPSNAQYLTRQPSSAPGYPPPTAPPTSLDPNARYIDLNRSSISPYQAAQYADISRQLGTNNPNSQVPHESFDTLEGPLPSPFDDPAEGTSIPDASIRLDLATAAPSPQAQGNTHQRPVTLYEEGDAYDGI</sequence>
<dbReference type="InterPro" id="IPR051694">
    <property type="entry name" value="Immunoregulatory_rcpt-like"/>
</dbReference>
<feature type="compositionally biased region" description="Low complexity" evidence="5">
    <location>
        <begin position="56"/>
        <end position="117"/>
    </location>
</feature>
<feature type="compositionally biased region" description="Polar residues" evidence="5">
    <location>
        <begin position="118"/>
        <end position="139"/>
    </location>
</feature>
<dbReference type="PANTHER" id="PTHR15549">
    <property type="entry name" value="PAIRED IMMUNOGLOBULIN-LIKE TYPE 2 RECEPTOR"/>
    <property type="match status" value="1"/>
</dbReference>
<reference evidence="7" key="1">
    <citation type="submission" date="2019-10" db="EMBL/GenBank/DDBJ databases">
        <authorList>
            <consortium name="DOE Joint Genome Institute"/>
            <person name="Kuo A."/>
            <person name="Miyauchi S."/>
            <person name="Kiss E."/>
            <person name="Drula E."/>
            <person name="Kohler A."/>
            <person name="Sanchez-Garcia M."/>
            <person name="Andreopoulos B."/>
            <person name="Barry K.W."/>
            <person name="Bonito G."/>
            <person name="Buee M."/>
            <person name="Carver A."/>
            <person name="Chen C."/>
            <person name="Cichocki N."/>
            <person name="Clum A."/>
            <person name="Culley D."/>
            <person name="Crous P.W."/>
            <person name="Fauchery L."/>
            <person name="Girlanda M."/>
            <person name="Hayes R."/>
            <person name="Keri Z."/>
            <person name="LaButti K."/>
            <person name="Lipzen A."/>
            <person name="Lombard V."/>
            <person name="Magnuson J."/>
            <person name="Maillard F."/>
            <person name="Morin E."/>
            <person name="Murat C."/>
            <person name="Nolan M."/>
            <person name="Ohm R."/>
            <person name="Pangilinan J."/>
            <person name="Pereira M."/>
            <person name="Perotto S."/>
            <person name="Peter M."/>
            <person name="Riley R."/>
            <person name="Sitrit Y."/>
            <person name="Stielow B."/>
            <person name="Szollosi G."/>
            <person name="Zifcakova L."/>
            <person name="Stursova M."/>
            <person name="Spatafora J.W."/>
            <person name="Tedersoo L."/>
            <person name="Vaario L.-M."/>
            <person name="Yamada A."/>
            <person name="Yan M."/>
            <person name="Wang P."/>
            <person name="Xu J."/>
            <person name="Bruns T."/>
            <person name="Baldrian P."/>
            <person name="Vilgalys R."/>
            <person name="Henrissat B."/>
            <person name="Grigoriev I.V."/>
            <person name="Hibbett D."/>
            <person name="Nagy L.G."/>
            <person name="Martin F.M."/>
        </authorList>
    </citation>
    <scope>NUCLEOTIDE SEQUENCE</scope>
    <source>
        <strain evidence="7">BED1</strain>
    </source>
</reference>
<dbReference type="AlphaFoldDB" id="A0AAD4GK28"/>
<comment type="subcellular location">
    <subcellularLocation>
        <location evidence="1">Membrane</location>
        <topology evidence="1">Single-pass membrane protein</topology>
    </subcellularLocation>
</comment>
<feature type="region of interest" description="Disordered" evidence="5">
    <location>
        <begin position="144"/>
        <end position="163"/>
    </location>
</feature>
<organism evidence="7 8">
    <name type="scientific">Boletus edulis BED1</name>
    <dbReference type="NCBI Taxonomy" id="1328754"/>
    <lineage>
        <taxon>Eukaryota</taxon>
        <taxon>Fungi</taxon>
        <taxon>Dikarya</taxon>
        <taxon>Basidiomycota</taxon>
        <taxon>Agaricomycotina</taxon>
        <taxon>Agaricomycetes</taxon>
        <taxon>Agaricomycetidae</taxon>
        <taxon>Boletales</taxon>
        <taxon>Boletineae</taxon>
        <taxon>Boletaceae</taxon>
        <taxon>Boletoideae</taxon>
        <taxon>Boletus</taxon>
    </lineage>
</organism>
<dbReference type="GO" id="GO:0071944">
    <property type="term" value="C:cell periphery"/>
    <property type="evidence" value="ECO:0007669"/>
    <property type="project" value="UniProtKB-ARBA"/>
</dbReference>
<evidence type="ECO:0000256" key="5">
    <source>
        <dbReference type="SAM" id="MobiDB-lite"/>
    </source>
</evidence>
<feature type="compositionally biased region" description="Polar residues" evidence="5">
    <location>
        <begin position="423"/>
        <end position="434"/>
    </location>
</feature>
<feature type="transmembrane region" description="Helical" evidence="6">
    <location>
        <begin position="168"/>
        <end position="188"/>
    </location>
</feature>
<dbReference type="Proteomes" id="UP001194468">
    <property type="component" value="Unassembled WGS sequence"/>
</dbReference>
<feature type="compositionally biased region" description="Polar residues" evidence="5">
    <location>
        <begin position="252"/>
        <end position="263"/>
    </location>
</feature>
<feature type="compositionally biased region" description="Polar residues" evidence="5">
    <location>
        <begin position="374"/>
        <end position="385"/>
    </location>
</feature>
<dbReference type="GO" id="GO:0016020">
    <property type="term" value="C:membrane"/>
    <property type="evidence" value="ECO:0007669"/>
    <property type="project" value="UniProtKB-SubCell"/>
</dbReference>
<evidence type="ECO:0000256" key="6">
    <source>
        <dbReference type="SAM" id="Phobius"/>
    </source>
</evidence>
<accession>A0AAD4GK28</accession>
<keyword evidence="4 6" id="KW-0472">Membrane</keyword>
<gene>
    <name evidence="7" type="ORF">L210DRAFT_3640434</name>
</gene>
<keyword evidence="8" id="KW-1185">Reference proteome</keyword>
<name>A0AAD4GK28_BOLED</name>
<proteinExistence type="predicted"/>
<evidence type="ECO:0000256" key="4">
    <source>
        <dbReference type="ARBA" id="ARBA00023136"/>
    </source>
</evidence>